<dbReference type="EMBL" id="LDJL01000004">
    <property type="protein sequence ID" value="KRG70987.1"/>
    <property type="molecule type" value="Genomic_DNA"/>
</dbReference>
<evidence type="ECO:0000259" key="6">
    <source>
        <dbReference type="Pfam" id="PF01699"/>
    </source>
</evidence>
<dbReference type="RefSeq" id="WP_057657310.1">
    <property type="nucleotide sequence ID" value="NZ_LDJL01000004.1"/>
</dbReference>
<dbReference type="InterPro" id="IPR044880">
    <property type="entry name" value="NCX_ion-bd_dom_sf"/>
</dbReference>
<dbReference type="InterPro" id="IPR004837">
    <property type="entry name" value="NaCa_Exmemb"/>
</dbReference>
<gene>
    <name evidence="7" type="ORF">ABB29_03910</name>
</gene>
<dbReference type="Pfam" id="PF01699">
    <property type="entry name" value="Na_Ca_ex"/>
    <property type="match status" value="2"/>
</dbReference>
<feature type="transmembrane region" description="Helical" evidence="5">
    <location>
        <begin position="116"/>
        <end position="139"/>
    </location>
</feature>
<evidence type="ECO:0000256" key="3">
    <source>
        <dbReference type="ARBA" id="ARBA00022989"/>
    </source>
</evidence>
<keyword evidence="3 5" id="KW-1133">Transmembrane helix</keyword>
<comment type="subcellular location">
    <subcellularLocation>
        <location evidence="1">Membrane</location>
        <topology evidence="1">Multi-pass membrane protein</topology>
    </subcellularLocation>
</comment>
<protein>
    <recommendedName>
        <fullName evidence="6">Sodium/calcium exchanger membrane region domain-containing protein</fullName>
    </recommendedName>
</protein>
<comment type="caution">
    <text evidence="7">The sequence shown here is derived from an EMBL/GenBank/DDBJ whole genome shotgun (WGS) entry which is preliminary data.</text>
</comment>
<organism evidence="7 8">
    <name type="scientific">Pseudoxanthomonas dokdonensis</name>
    <dbReference type="NCBI Taxonomy" id="344882"/>
    <lineage>
        <taxon>Bacteria</taxon>
        <taxon>Pseudomonadati</taxon>
        <taxon>Pseudomonadota</taxon>
        <taxon>Gammaproteobacteria</taxon>
        <taxon>Lysobacterales</taxon>
        <taxon>Lysobacteraceae</taxon>
        <taxon>Pseudoxanthomonas</taxon>
    </lineage>
</organism>
<feature type="transmembrane region" description="Helical" evidence="5">
    <location>
        <begin position="250"/>
        <end position="273"/>
    </location>
</feature>
<dbReference type="Gene3D" id="1.20.1420.30">
    <property type="entry name" value="NCX, central ion-binding region"/>
    <property type="match status" value="1"/>
</dbReference>
<dbReference type="AlphaFoldDB" id="A0A0R0CN36"/>
<feature type="transmembrane region" description="Helical" evidence="5">
    <location>
        <begin position="74"/>
        <end position="95"/>
    </location>
</feature>
<dbReference type="STRING" id="344882.ABB29_03910"/>
<proteinExistence type="predicted"/>
<feature type="domain" description="Sodium/calcium exchanger membrane region" evidence="6">
    <location>
        <begin position="10"/>
        <end position="141"/>
    </location>
</feature>
<keyword evidence="8" id="KW-1185">Reference proteome</keyword>
<feature type="transmembrane region" description="Helical" evidence="5">
    <location>
        <begin position="6"/>
        <end position="25"/>
    </location>
</feature>
<feature type="transmembrane region" description="Helical" evidence="5">
    <location>
        <begin position="285"/>
        <end position="304"/>
    </location>
</feature>
<keyword evidence="2 5" id="KW-0812">Transmembrane</keyword>
<dbReference type="PATRIC" id="fig|344882.3.peg.2116"/>
<evidence type="ECO:0000313" key="8">
    <source>
        <dbReference type="Proteomes" id="UP000052052"/>
    </source>
</evidence>
<sequence length="336" mass="34459">MDDISQSGLVFLFLAAAAVVWWAGIHLARAVDQLDDAFGWGQAVGGMVLLAIATNLPEIAIVVSAVQGSRMDVAIGNILGGIAIQTVVLSVLDAFGNRRRTPLSTLASSAALQLEGLLVIVVLALVLVGHFLPASLMIWRASPTSLLIALVWVGALLLLRGMRSPGASSKTPATAKTGRPSVAKPAWMFAITATATLVAGVTLERSGDALAQAWGMQGAVFGATVLALATSLPEIATGIAATRLGRYELAVSDILGGNAFLPVLFLLATLLSGHAVLPAAAPTDLYMTALGILLSAVFVAGLLVKAPRKYAGMGIDSWLLVGVYAAGVLGLFFIAG</sequence>
<name>A0A0R0CN36_9GAMM</name>
<evidence type="ECO:0000256" key="5">
    <source>
        <dbReference type="SAM" id="Phobius"/>
    </source>
</evidence>
<dbReference type="GO" id="GO:0055085">
    <property type="term" value="P:transmembrane transport"/>
    <property type="evidence" value="ECO:0007669"/>
    <property type="project" value="InterPro"/>
</dbReference>
<accession>A0A0R0CN36</accession>
<dbReference type="Proteomes" id="UP000052052">
    <property type="component" value="Unassembled WGS sequence"/>
</dbReference>
<feature type="transmembrane region" description="Helical" evidence="5">
    <location>
        <begin position="145"/>
        <end position="162"/>
    </location>
</feature>
<feature type="transmembrane region" description="Helical" evidence="5">
    <location>
        <begin position="316"/>
        <end position="335"/>
    </location>
</feature>
<keyword evidence="4 5" id="KW-0472">Membrane</keyword>
<evidence type="ECO:0000256" key="2">
    <source>
        <dbReference type="ARBA" id="ARBA00022692"/>
    </source>
</evidence>
<dbReference type="GO" id="GO:0016020">
    <property type="term" value="C:membrane"/>
    <property type="evidence" value="ECO:0007669"/>
    <property type="project" value="UniProtKB-SubCell"/>
</dbReference>
<dbReference type="OrthoDB" id="153124at2"/>
<reference evidence="7 8" key="1">
    <citation type="submission" date="2015-05" db="EMBL/GenBank/DDBJ databases">
        <title>Genome sequencing and analysis of members of genus Stenotrophomonas.</title>
        <authorList>
            <person name="Patil P.P."/>
            <person name="Midha S."/>
            <person name="Patil P.B."/>
        </authorList>
    </citation>
    <scope>NUCLEOTIDE SEQUENCE [LARGE SCALE GENOMIC DNA]</scope>
    <source>
        <strain evidence="7 8">DSM 21858</strain>
    </source>
</reference>
<feature type="domain" description="Sodium/calcium exchanger membrane region" evidence="6">
    <location>
        <begin position="186"/>
        <end position="331"/>
    </location>
</feature>
<evidence type="ECO:0000256" key="4">
    <source>
        <dbReference type="ARBA" id="ARBA00023136"/>
    </source>
</evidence>
<evidence type="ECO:0000256" key="1">
    <source>
        <dbReference type="ARBA" id="ARBA00004141"/>
    </source>
</evidence>
<evidence type="ECO:0000313" key="7">
    <source>
        <dbReference type="EMBL" id="KRG70987.1"/>
    </source>
</evidence>